<keyword evidence="2" id="KW-1185">Reference proteome</keyword>
<dbReference type="SUPFAM" id="SSF52047">
    <property type="entry name" value="RNI-like"/>
    <property type="match status" value="1"/>
</dbReference>
<proteinExistence type="predicted"/>
<dbReference type="AlphaFoldDB" id="A0AAW0AXU7"/>
<name>A0AAW0AXU7_9AGAR</name>
<accession>A0AAW0AXU7</accession>
<gene>
    <name evidence="1" type="ORF">R3P38DRAFT_2634106</name>
</gene>
<evidence type="ECO:0000313" key="2">
    <source>
        <dbReference type="Proteomes" id="UP001362999"/>
    </source>
</evidence>
<sequence>MLSDSLQPQPESTKPNQAVGEAEIADLGVNFSGLQVKDASPRLEAEGGELPFTIQALPLELIAEIFVAFLSPFPESSPSSGILSPILLCRICRRWREIALSTPTLWRAISLVVDDFDGPDNHNAEKLELLGYWMQRSRTQPLSLKLASSTSSQVVVPFIEAIVAHCHRWEYLDLLVPFDCLLLLQGEMPLLRELTVGPVDLRHDITRGVKLFGNAPQLWHITLRSCFLNSTLRFPWSQITHLDAHCLYEHECTDILRETPLLVACTLCVCCSDDDMVVGPAVPVLPQLQTLILLSQDLDVRLWLVLDYLTLPALQTLEVAEPCITLVSLATLAERSKCHLNELLVTEATRVESAYRDVFPGIQTIRLDGRMMQD</sequence>
<dbReference type="Gene3D" id="1.20.1280.50">
    <property type="match status" value="1"/>
</dbReference>
<organism evidence="1 2">
    <name type="scientific">Favolaschia claudopus</name>
    <dbReference type="NCBI Taxonomy" id="2862362"/>
    <lineage>
        <taxon>Eukaryota</taxon>
        <taxon>Fungi</taxon>
        <taxon>Dikarya</taxon>
        <taxon>Basidiomycota</taxon>
        <taxon>Agaricomycotina</taxon>
        <taxon>Agaricomycetes</taxon>
        <taxon>Agaricomycetidae</taxon>
        <taxon>Agaricales</taxon>
        <taxon>Marasmiineae</taxon>
        <taxon>Mycenaceae</taxon>
        <taxon>Favolaschia</taxon>
    </lineage>
</organism>
<dbReference type="EMBL" id="JAWWNJ010000046">
    <property type="protein sequence ID" value="KAK7018400.1"/>
    <property type="molecule type" value="Genomic_DNA"/>
</dbReference>
<protein>
    <recommendedName>
        <fullName evidence="3">F-box domain-containing protein</fullName>
    </recommendedName>
</protein>
<evidence type="ECO:0008006" key="3">
    <source>
        <dbReference type="Google" id="ProtNLM"/>
    </source>
</evidence>
<comment type="caution">
    <text evidence="1">The sequence shown here is derived from an EMBL/GenBank/DDBJ whole genome shotgun (WGS) entry which is preliminary data.</text>
</comment>
<dbReference type="Proteomes" id="UP001362999">
    <property type="component" value="Unassembled WGS sequence"/>
</dbReference>
<reference evidence="1 2" key="1">
    <citation type="journal article" date="2024" name="J Genomics">
        <title>Draft genome sequencing and assembly of Favolaschia claudopus CIRM-BRFM 2984 isolated from oak limbs.</title>
        <authorList>
            <person name="Navarro D."/>
            <person name="Drula E."/>
            <person name="Chaduli D."/>
            <person name="Cazenave R."/>
            <person name="Ahrendt S."/>
            <person name="Wang J."/>
            <person name="Lipzen A."/>
            <person name="Daum C."/>
            <person name="Barry K."/>
            <person name="Grigoriev I.V."/>
            <person name="Favel A."/>
            <person name="Rosso M.N."/>
            <person name="Martin F."/>
        </authorList>
    </citation>
    <scope>NUCLEOTIDE SEQUENCE [LARGE SCALE GENOMIC DNA]</scope>
    <source>
        <strain evidence="1 2">CIRM-BRFM 2984</strain>
    </source>
</reference>
<evidence type="ECO:0000313" key="1">
    <source>
        <dbReference type="EMBL" id="KAK7018400.1"/>
    </source>
</evidence>